<feature type="transmembrane region" description="Helical" evidence="1">
    <location>
        <begin position="125"/>
        <end position="147"/>
    </location>
</feature>
<evidence type="ECO:0000256" key="1">
    <source>
        <dbReference type="SAM" id="Phobius"/>
    </source>
</evidence>
<feature type="transmembrane region" description="Helical" evidence="1">
    <location>
        <begin position="21"/>
        <end position="42"/>
    </location>
</feature>
<gene>
    <name evidence="2" type="ORF">LMJ30_17990</name>
</gene>
<keyword evidence="3" id="KW-1185">Reference proteome</keyword>
<evidence type="ECO:0000313" key="3">
    <source>
        <dbReference type="Proteomes" id="UP001198701"/>
    </source>
</evidence>
<dbReference type="Proteomes" id="UP001198701">
    <property type="component" value="Unassembled WGS sequence"/>
</dbReference>
<evidence type="ECO:0000313" key="2">
    <source>
        <dbReference type="EMBL" id="MCC6072828.1"/>
    </source>
</evidence>
<keyword evidence="1" id="KW-0812">Transmembrane</keyword>
<reference evidence="2 3" key="1">
    <citation type="submission" date="2021-11" db="EMBL/GenBank/DDBJ databases">
        <authorList>
            <person name="Huq M.A."/>
        </authorList>
    </citation>
    <scope>NUCLEOTIDE SEQUENCE [LARGE SCALE GENOMIC DNA]</scope>
    <source>
        <strain evidence="2 3">MAHUQ-52</strain>
    </source>
</reference>
<proteinExistence type="predicted"/>
<dbReference type="RefSeq" id="WP_229433800.1">
    <property type="nucleotide sequence ID" value="NZ_JAJHPV010000020.1"/>
</dbReference>
<protein>
    <submittedName>
        <fullName evidence="2">Uncharacterized protein</fullName>
    </submittedName>
</protein>
<dbReference type="EMBL" id="JAJHPV010000020">
    <property type="protein sequence ID" value="MCC6072828.1"/>
    <property type="molecule type" value="Genomic_DNA"/>
</dbReference>
<sequence length="151" mass="16311">MQGDQVSEQVVEVAEAGTLPLWSPVGIVLWSVLFTPAFGAWLQMYNYRRLGDDAAAAVAWRWCLGGLAVLGWNALASAIGQRLGLDTPLFDWVNGVVFLAWVWATLPGHSRAVGPAYARRGWDSVVVLGLLAAVAYLGASLVLQWMLAELT</sequence>
<name>A0ABS8IY41_9BURK</name>
<comment type="caution">
    <text evidence="2">The sequence shown here is derived from an EMBL/GenBank/DDBJ whole genome shotgun (WGS) entry which is preliminary data.</text>
</comment>
<keyword evidence="1" id="KW-1133">Transmembrane helix</keyword>
<feature type="transmembrane region" description="Helical" evidence="1">
    <location>
        <begin position="54"/>
        <end position="72"/>
    </location>
</feature>
<feature type="transmembrane region" description="Helical" evidence="1">
    <location>
        <begin position="92"/>
        <end position="113"/>
    </location>
</feature>
<keyword evidence="1" id="KW-0472">Membrane</keyword>
<accession>A0ABS8IY41</accession>
<organism evidence="2 3">
    <name type="scientific">Massilia agrisoli</name>
    <dbReference type="NCBI Taxonomy" id="2892444"/>
    <lineage>
        <taxon>Bacteria</taxon>
        <taxon>Pseudomonadati</taxon>
        <taxon>Pseudomonadota</taxon>
        <taxon>Betaproteobacteria</taxon>
        <taxon>Burkholderiales</taxon>
        <taxon>Oxalobacteraceae</taxon>
        <taxon>Telluria group</taxon>
        <taxon>Massilia</taxon>
    </lineage>
</organism>